<dbReference type="Pfam" id="PF00412">
    <property type="entry name" value="LIM"/>
    <property type="match status" value="3"/>
</dbReference>
<keyword evidence="3 5" id="KW-0862">Zinc</keyword>
<dbReference type="PROSITE" id="PS51303">
    <property type="entry name" value="PET"/>
    <property type="match status" value="1"/>
</dbReference>
<organism evidence="8 9">
    <name type="scientific">Bursaphelenchus okinawaensis</name>
    <dbReference type="NCBI Taxonomy" id="465554"/>
    <lineage>
        <taxon>Eukaryota</taxon>
        <taxon>Metazoa</taxon>
        <taxon>Ecdysozoa</taxon>
        <taxon>Nematoda</taxon>
        <taxon>Chromadorea</taxon>
        <taxon>Rhabditida</taxon>
        <taxon>Tylenchina</taxon>
        <taxon>Tylenchomorpha</taxon>
        <taxon>Aphelenchoidea</taxon>
        <taxon>Aphelenchoididae</taxon>
        <taxon>Bursaphelenchus</taxon>
    </lineage>
</organism>
<evidence type="ECO:0000256" key="1">
    <source>
        <dbReference type="ARBA" id="ARBA00022723"/>
    </source>
</evidence>
<dbReference type="PROSITE" id="PS50023">
    <property type="entry name" value="LIM_DOMAIN_2"/>
    <property type="match status" value="2"/>
</dbReference>
<feature type="domain" description="LIM zinc-binding" evidence="6">
    <location>
        <begin position="294"/>
        <end position="354"/>
    </location>
</feature>
<feature type="domain" description="LIM zinc-binding" evidence="6">
    <location>
        <begin position="227"/>
        <end position="292"/>
    </location>
</feature>
<dbReference type="InterPro" id="IPR001781">
    <property type="entry name" value="Znf_LIM"/>
</dbReference>
<evidence type="ECO:0000259" key="6">
    <source>
        <dbReference type="PROSITE" id="PS50023"/>
    </source>
</evidence>
<feature type="domain" description="PET" evidence="7">
    <location>
        <begin position="102"/>
        <end position="208"/>
    </location>
</feature>
<dbReference type="PROSITE" id="PS00478">
    <property type="entry name" value="LIM_DOMAIN_1"/>
    <property type="match status" value="1"/>
</dbReference>
<dbReference type="PANTHER" id="PTHR24211">
    <property type="entry name" value="LIM DOMAIN-CONTAINING PROTEIN"/>
    <property type="match status" value="1"/>
</dbReference>
<dbReference type="Proteomes" id="UP000614601">
    <property type="component" value="Unassembled WGS sequence"/>
</dbReference>
<keyword evidence="2" id="KW-0677">Repeat</keyword>
<dbReference type="InterPro" id="IPR047120">
    <property type="entry name" value="Pk/Esn/Tes"/>
</dbReference>
<sequence length="418" mass="48314">MTATEQKPYFNLLEEKPKLVLSHDLGAGANCLKCDCPGLDLHFWRKRCKICTCRADDHDIKLPSDHDYCNLIKQNINPGKIQIEEEKFNSVNGRVKEGKGKVDCKLDSTIEEKIRLLKEKLEWLPSEDVAITEKYLSALDEKDRPVKGTEGGQKRRQRLQYQLPVYDCFPDSAVSVETPEVRNELAKFVKKAQDNVAMGQVVHSDTVNLQQKGYCGQITTTPHGKVTTCYHCNQFVQPDSVGVLPSNKSAKVTDIWHPGCFKCEDCNDLLADLLYFHKDGKYLCGRHYCEKTYDRCAGCDELILDKQYTRAEERSWHVKHFSCFGCDKSFINEDYVNKDDMFYCLQCYLVKFAKTCFGCGHKIAATETFIVHKDFYWHKSPKCFRCRKCAKYLETRFLFKNNNIYCSDVCKREFESIL</sequence>
<dbReference type="InterPro" id="IPR010442">
    <property type="entry name" value="PET_domain"/>
</dbReference>
<dbReference type="PANTHER" id="PTHR24211:SF22">
    <property type="entry name" value="TESTIN"/>
    <property type="match status" value="1"/>
</dbReference>
<dbReference type="GO" id="GO:0008270">
    <property type="term" value="F:zinc ion binding"/>
    <property type="evidence" value="ECO:0007669"/>
    <property type="project" value="InterPro"/>
</dbReference>
<dbReference type="Proteomes" id="UP000783686">
    <property type="component" value="Unassembled WGS sequence"/>
</dbReference>
<gene>
    <name evidence="8" type="ORF">BOKJ2_LOCUS8237</name>
</gene>
<evidence type="ECO:0000256" key="5">
    <source>
        <dbReference type="PROSITE-ProRule" id="PRU00125"/>
    </source>
</evidence>
<dbReference type="AlphaFoldDB" id="A0A811KUU6"/>
<keyword evidence="4 5" id="KW-0440">LIM domain</keyword>
<evidence type="ECO:0000256" key="3">
    <source>
        <dbReference type="ARBA" id="ARBA00022833"/>
    </source>
</evidence>
<evidence type="ECO:0000259" key="7">
    <source>
        <dbReference type="PROSITE" id="PS51303"/>
    </source>
</evidence>
<dbReference type="EMBL" id="CAJFDH010000004">
    <property type="protein sequence ID" value="CAD5219027.1"/>
    <property type="molecule type" value="Genomic_DNA"/>
</dbReference>
<name>A0A811KUU6_9BILA</name>
<dbReference type="SUPFAM" id="SSF57716">
    <property type="entry name" value="Glucocorticoid receptor-like (DNA-binding domain)"/>
    <property type="match status" value="2"/>
</dbReference>
<dbReference type="SMART" id="SM00132">
    <property type="entry name" value="LIM"/>
    <property type="match status" value="3"/>
</dbReference>
<keyword evidence="1 5" id="KW-0479">Metal-binding</keyword>
<proteinExistence type="predicted"/>
<evidence type="ECO:0000313" key="9">
    <source>
        <dbReference type="Proteomes" id="UP000614601"/>
    </source>
</evidence>
<comment type="caution">
    <text evidence="8">The sequence shown here is derived from an EMBL/GenBank/DDBJ whole genome shotgun (WGS) entry which is preliminary data.</text>
</comment>
<protein>
    <submittedName>
        <fullName evidence="8">Uncharacterized protein</fullName>
    </submittedName>
</protein>
<dbReference type="Gene3D" id="2.10.110.10">
    <property type="entry name" value="Cysteine Rich Protein"/>
    <property type="match status" value="3"/>
</dbReference>
<evidence type="ECO:0000256" key="4">
    <source>
        <dbReference type="ARBA" id="ARBA00023038"/>
    </source>
</evidence>
<accession>A0A811KUU6</accession>
<dbReference type="OrthoDB" id="10069167at2759"/>
<keyword evidence="9" id="KW-1185">Reference proteome</keyword>
<dbReference type="EMBL" id="CAJFCW020000004">
    <property type="protein sequence ID" value="CAG9112292.1"/>
    <property type="molecule type" value="Genomic_DNA"/>
</dbReference>
<reference evidence="8" key="1">
    <citation type="submission" date="2020-09" db="EMBL/GenBank/DDBJ databases">
        <authorList>
            <person name="Kikuchi T."/>
        </authorList>
    </citation>
    <scope>NUCLEOTIDE SEQUENCE</scope>
    <source>
        <strain evidence="8">SH1</strain>
    </source>
</reference>
<evidence type="ECO:0000313" key="8">
    <source>
        <dbReference type="EMBL" id="CAD5219027.1"/>
    </source>
</evidence>
<evidence type="ECO:0000256" key="2">
    <source>
        <dbReference type="ARBA" id="ARBA00022737"/>
    </source>
</evidence>
<dbReference type="FunFam" id="2.10.110.10:FF:000005">
    <property type="entry name" value="Testin isoform 1"/>
    <property type="match status" value="1"/>
</dbReference>
<dbReference type="Pfam" id="PF06297">
    <property type="entry name" value="PET"/>
    <property type="match status" value="1"/>
</dbReference>